<dbReference type="PANTHER" id="PTHR30619">
    <property type="entry name" value="DNA INTERNALIZATION/COMPETENCE PROTEIN COMEC/REC2"/>
    <property type="match status" value="1"/>
</dbReference>
<name>A0A101FYU0_9CHLR</name>
<feature type="transmembrane region" description="Helical" evidence="6">
    <location>
        <begin position="344"/>
        <end position="362"/>
    </location>
</feature>
<feature type="transmembrane region" description="Helical" evidence="6">
    <location>
        <begin position="51"/>
        <end position="71"/>
    </location>
</feature>
<organism evidence="8 9">
    <name type="scientific">Anaerolinea thermophila</name>
    <dbReference type="NCBI Taxonomy" id="167964"/>
    <lineage>
        <taxon>Bacteria</taxon>
        <taxon>Bacillati</taxon>
        <taxon>Chloroflexota</taxon>
        <taxon>Anaerolineae</taxon>
        <taxon>Anaerolineales</taxon>
        <taxon>Anaerolineaceae</taxon>
        <taxon>Anaerolinea</taxon>
    </lineage>
</organism>
<comment type="caution">
    <text evidence="8">The sequence shown here is derived from an EMBL/GenBank/DDBJ whole genome shotgun (WGS) entry which is preliminary data.</text>
</comment>
<feature type="domain" description="ComEC/Rec2-related protein" evidence="7">
    <location>
        <begin position="225"/>
        <end position="497"/>
    </location>
</feature>
<feature type="transmembrane region" description="Helical" evidence="6">
    <location>
        <begin position="423"/>
        <end position="444"/>
    </location>
</feature>
<dbReference type="Pfam" id="PF03772">
    <property type="entry name" value="Competence"/>
    <property type="match status" value="1"/>
</dbReference>
<comment type="subcellular location">
    <subcellularLocation>
        <location evidence="1">Cell membrane</location>
        <topology evidence="1">Multi-pass membrane protein</topology>
    </subcellularLocation>
</comment>
<evidence type="ECO:0000256" key="3">
    <source>
        <dbReference type="ARBA" id="ARBA00022692"/>
    </source>
</evidence>
<dbReference type="InterPro" id="IPR052159">
    <property type="entry name" value="Competence_DNA_uptake"/>
</dbReference>
<feature type="transmembrane region" description="Helical" evidence="6">
    <location>
        <begin position="30"/>
        <end position="46"/>
    </location>
</feature>
<evidence type="ECO:0000313" key="9">
    <source>
        <dbReference type="Proteomes" id="UP000064249"/>
    </source>
</evidence>
<keyword evidence="3 6" id="KW-0812">Transmembrane</keyword>
<feature type="transmembrane region" description="Helical" evidence="6">
    <location>
        <begin position="479"/>
        <end position="496"/>
    </location>
</feature>
<sequence length="509" mass="56521">MPKLVLLWLSAGFIAGIVIAGEASFVISLWQLSIGIIAGVLIAFFLKKKNFLRSVFVVLLVTAFLLGMARYQSEEVNPQSGKSVLSLSECKSCNMHVIVQEPSREYITYSETKLKLVQYQDKDGVWHSDEAILVMRLPASFHFEYHAQITLQGELVSAIKPGEKPHTSWLKRNRVDYQIFYPTISSVTPPSGSSFIGNLYELKTTAYHVLQTLMPFPESELMAGILLGIESRIPEYLREAYRLTGTAHIIAISGFNISLLANTISRVFHHIFPSRIGALISIITIAIYTVLVGAQPAVLRAALMGILAIPAYLIGRKIIGVHALAIAAACMALENPYILWDTGFQLSFCATFGILTFIDYFTEKTDIFLNKIAAPSQKWLLGIIKENTLTTLCAQIATLPILFKHFGELPLIAPLVNMLILPLQPGLMLSGGIALVAGLIFYPFGRIMGLLTWILAAFNDQIILLFAQIPLTITLEGNLWYWIGIGINLLLLVHIFQEKKKYGCEQQFT</sequence>
<dbReference type="InterPro" id="IPR004477">
    <property type="entry name" value="ComEC_N"/>
</dbReference>
<dbReference type="EMBL" id="LGFU01000006">
    <property type="protein sequence ID" value="KUK46832.1"/>
    <property type="molecule type" value="Genomic_DNA"/>
</dbReference>
<evidence type="ECO:0000259" key="7">
    <source>
        <dbReference type="Pfam" id="PF03772"/>
    </source>
</evidence>
<dbReference type="GO" id="GO:0005886">
    <property type="term" value="C:plasma membrane"/>
    <property type="evidence" value="ECO:0007669"/>
    <property type="project" value="UniProtKB-SubCell"/>
</dbReference>
<feature type="transmembrane region" description="Helical" evidence="6">
    <location>
        <begin position="297"/>
        <end position="314"/>
    </location>
</feature>
<evidence type="ECO:0000256" key="1">
    <source>
        <dbReference type="ARBA" id="ARBA00004651"/>
    </source>
</evidence>
<dbReference type="Proteomes" id="UP000064249">
    <property type="component" value="Unassembled WGS sequence"/>
</dbReference>
<accession>A0A101FYU0</accession>
<dbReference type="NCBIfam" id="TIGR00360">
    <property type="entry name" value="ComEC_N-term"/>
    <property type="match status" value="1"/>
</dbReference>
<evidence type="ECO:0000256" key="4">
    <source>
        <dbReference type="ARBA" id="ARBA00022989"/>
    </source>
</evidence>
<keyword evidence="5 6" id="KW-0472">Membrane</keyword>
<protein>
    <submittedName>
        <fullName evidence="8">Putative competence protein ComEC</fullName>
    </submittedName>
</protein>
<evidence type="ECO:0000256" key="6">
    <source>
        <dbReference type="SAM" id="Phobius"/>
    </source>
</evidence>
<feature type="transmembrane region" description="Helical" evidence="6">
    <location>
        <begin position="240"/>
        <end position="260"/>
    </location>
</feature>
<evidence type="ECO:0000256" key="2">
    <source>
        <dbReference type="ARBA" id="ARBA00022475"/>
    </source>
</evidence>
<evidence type="ECO:0000313" key="8">
    <source>
        <dbReference type="EMBL" id="KUK46832.1"/>
    </source>
</evidence>
<keyword evidence="2" id="KW-1003">Cell membrane</keyword>
<dbReference type="PANTHER" id="PTHR30619:SF7">
    <property type="entry name" value="BETA-LACTAMASE DOMAIN PROTEIN"/>
    <property type="match status" value="1"/>
</dbReference>
<dbReference type="AlphaFoldDB" id="A0A101FYU0"/>
<gene>
    <name evidence="8" type="ORF">XD73_0303</name>
</gene>
<reference evidence="8 9" key="1">
    <citation type="journal article" date="2015" name="MBio">
        <title>Genome-Resolved Metagenomic Analysis Reveals Roles for Candidate Phyla and Other Microbial Community Members in Biogeochemical Transformations in Oil Reservoirs.</title>
        <authorList>
            <person name="Hu P."/>
            <person name="Tom L."/>
            <person name="Singh A."/>
            <person name="Thomas B.C."/>
            <person name="Baker B.J."/>
            <person name="Piceno Y.M."/>
            <person name="Andersen G.L."/>
            <person name="Banfield J.F."/>
        </authorList>
    </citation>
    <scope>NUCLEOTIDE SEQUENCE [LARGE SCALE GENOMIC DNA]</scope>
    <source>
        <strain evidence="8">46_16</strain>
    </source>
</reference>
<keyword evidence="4 6" id="KW-1133">Transmembrane helix</keyword>
<proteinExistence type="predicted"/>
<feature type="transmembrane region" description="Helical" evidence="6">
    <location>
        <begin position="451"/>
        <end position="473"/>
    </location>
</feature>
<feature type="transmembrane region" description="Helical" evidence="6">
    <location>
        <begin position="272"/>
        <end position="291"/>
    </location>
</feature>
<evidence type="ECO:0000256" key="5">
    <source>
        <dbReference type="ARBA" id="ARBA00023136"/>
    </source>
</evidence>